<accession>A0A8T1Z144</accession>
<keyword evidence="2" id="KW-1185">Reference proteome</keyword>
<reference evidence="1 2" key="1">
    <citation type="submission" date="2020-12" db="EMBL/GenBank/DDBJ databases">
        <title>Concerted genomic and epigenomic changes stabilize Arabidopsis allopolyploids.</title>
        <authorList>
            <person name="Chen Z."/>
        </authorList>
    </citation>
    <scope>NUCLEOTIDE SEQUENCE [LARGE SCALE GENOMIC DNA]</scope>
    <source>
        <strain evidence="1">Allo738</strain>
        <tissue evidence="1">Leaf</tissue>
    </source>
</reference>
<sequence length="102" mass="12484">MSEKLVVRSSSGGDYYGTHGAPYGEYMEKRQLFLRSYQFSRKQNFTEKVSRSVKRVKRVVLTRFRSARKLKRVVWCRLRSAFFYRRRRFCRLLHLHEPCYCF</sequence>
<dbReference type="EMBL" id="JAEFBK010000011">
    <property type="protein sequence ID" value="KAG7551998.1"/>
    <property type="molecule type" value="Genomic_DNA"/>
</dbReference>
<organism evidence="1 2">
    <name type="scientific">Arabidopsis thaliana x Arabidopsis arenosa</name>
    <dbReference type="NCBI Taxonomy" id="1240361"/>
    <lineage>
        <taxon>Eukaryota</taxon>
        <taxon>Viridiplantae</taxon>
        <taxon>Streptophyta</taxon>
        <taxon>Embryophyta</taxon>
        <taxon>Tracheophyta</taxon>
        <taxon>Spermatophyta</taxon>
        <taxon>Magnoliopsida</taxon>
        <taxon>eudicotyledons</taxon>
        <taxon>Gunneridae</taxon>
        <taxon>Pentapetalae</taxon>
        <taxon>rosids</taxon>
        <taxon>malvids</taxon>
        <taxon>Brassicales</taxon>
        <taxon>Brassicaceae</taxon>
        <taxon>Camelineae</taxon>
        <taxon>Arabidopsis</taxon>
    </lineage>
</organism>
<protein>
    <submittedName>
        <fullName evidence="1">Uncharacterized protein</fullName>
    </submittedName>
</protein>
<evidence type="ECO:0000313" key="2">
    <source>
        <dbReference type="Proteomes" id="UP000694240"/>
    </source>
</evidence>
<gene>
    <name evidence="1" type="ORF">ISN45_Aa06g026200</name>
</gene>
<evidence type="ECO:0000313" key="1">
    <source>
        <dbReference type="EMBL" id="KAG7551998.1"/>
    </source>
</evidence>
<comment type="caution">
    <text evidence="1">The sequence shown here is derived from an EMBL/GenBank/DDBJ whole genome shotgun (WGS) entry which is preliminary data.</text>
</comment>
<dbReference type="AlphaFoldDB" id="A0A8T1Z144"/>
<dbReference type="Proteomes" id="UP000694240">
    <property type="component" value="Chromosome 11"/>
</dbReference>
<proteinExistence type="predicted"/>
<name>A0A8T1Z144_9BRAS</name>